<dbReference type="Proteomes" id="UP000231246">
    <property type="component" value="Unassembled WGS sequence"/>
</dbReference>
<evidence type="ECO:0000313" key="2">
    <source>
        <dbReference type="Proteomes" id="UP000231246"/>
    </source>
</evidence>
<dbReference type="InterPro" id="IPR001106">
    <property type="entry name" value="Aromatic_Lyase"/>
</dbReference>
<dbReference type="PANTHER" id="PTHR10362">
    <property type="entry name" value="HISTIDINE AMMONIA-LYASE"/>
    <property type="match status" value="1"/>
</dbReference>
<dbReference type="GO" id="GO:0016841">
    <property type="term" value="F:ammonia-lyase activity"/>
    <property type="evidence" value="ECO:0007669"/>
    <property type="project" value="UniProtKB-ARBA"/>
</dbReference>
<name>A0A2H0BX55_9BACT</name>
<evidence type="ECO:0000313" key="1">
    <source>
        <dbReference type="EMBL" id="PIP62184.1"/>
    </source>
</evidence>
<dbReference type="SUPFAM" id="SSF48557">
    <property type="entry name" value="L-aspartase-like"/>
    <property type="match status" value="1"/>
</dbReference>
<reference evidence="1 2" key="1">
    <citation type="submission" date="2017-09" db="EMBL/GenBank/DDBJ databases">
        <title>Depth-based differentiation of microbial function through sediment-hosted aquifers and enrichment of novel symbionts in the deep terrestrial subsurface.</title>
        <authorList>
            <person name="Probst A.J."/>
            <person name="Ladd B."/>
            <person name="Jarett J.K."/>
            <person name="Geller-Mcgrath D.E."/>
            <person name="Sieber C.M."/>
            <person name="Emerson J.B."/>
            <person name="Anantharaman K."/>
            <person name="Thomas B.C."/>
            <person name="Malmstrom R."/>
            <person name="Stieglmeier M."/>
            <person name="Klingl A."/>
            <person name="Woyke T."/>
            <person name="Ryan C.M."/>
            <person name="Banfield J.F."/>
        </authorList>
    </citation>
    <scope>NUCLEOTIDE SEQUENCE [LARGE SCALE GENOMIC DNA]</scope>
    <source>
        <strain evidence="1">CG22_combo_CG10-13_8_21_14_all_38_20</strain>
    </source>
</reference>
<sequence length="559" mass="60732">MQDSYTNKSLFEISSELFKSSKKVVISGQGLQINDVVAVARSGKKVSLTDDQEVISRITTCYEHMMSDVKQGVPVYGCNTGYGGQAGRVLTNGSSEARVNIAKKISEGIVHVDVSVGPKFSADVVRGAMLIRINMLMNGVSGVKLADLKLYGDALNKHLTPVVNQYGGIGASGDLAHNARVLSVLRQLPGAMVMDKSGKERLAKEALSKAGIKSLRLDPKVGLGLVNGDNFSTALAALLAVDTLSALLLSIVTGAMMVEVLEGSDRSFHPLLSDVRPHAGQKEVAGLYRYLLNGSGLAYQEMKEHKKRPRGRKVQDGYSLRGAAQYQGVNVEKIKQILDVITVNANSVSDNPLWVAPEYAVEGEDPWHWVSGGNFLAMHMVDAMDSLRKIMTQITKLNDRHLARLIDPSENNGLPPNLSDKKAITGCAFKGVQIQSGMFDIYSTLLSFPVSTMFGVHEERNQDITAHSLTSGILGLENLKIARYSLAQNLIAVAQAVDLRGGPKLLSPRTRPVYNFIRENVKYLDIERSLGGEIEQIYSLIESNSFNSVVIDNVFSELS</sequence>
<dbReference type="Gene3D" id="1.10.275.10">
    <property type="entry name" value="Fumarase/aspartase (N-terminal domain)"/>
    <property type="match status" value="1"/>
</dbReference>
<comment type="caution">
    <text evidence="1">The sequence shown here is derived from an EMBL/GenBank/DDBJ whole genome shotgun (WGS) entry which is preliminary data.</text>
</comment>
<evidence type="ECO:0008006" key="3">
    <source>
        <dbReference type="Google" id="ProtNLM"/>
    </source>
</evidence>
<dbReference type="Gene3D" id="1.20.200.10">
    <property type="entry name" value="Fumarase/aspartase (Central domain)"/>
    <property type="match status" value="1"/>
</dbReference>
<dbReference type="AlphaFoldDB" id="A0A2H0BX55"/>
<dbReference type="EMBL" id="PCTA01000003">
    <property type="protein sequence ID" value="PIP62184.1"/>
    <property type="molecule type" value="Genomic_DNA"/>
</dbReference>
<organism evidence="1 2">
    <name type="scientific">Candidatus Roizmanbacteria bacterium CG22_combo_CG10-13_8_21_14_all_38_20</name>
    <dbReference type="NCBI Taxonomy" id="1974862"/>
    <lineage>
        <taxon>Bacteria</taxon>
        <taxon>Candidatus Roizmaniibacteriota</taxon>
    </lineage>
</organism>
<proteinExistence type="predicted"/>
<dbReference type="InterPro" id="IPR024083">
    <property type="entry name" value="Fumarase/histidase_N"/>
</dbReference>
<gene>
    <name evidence="1" type="ORF">COW99_00675</name>
</gene>
<protein>
    <recommendedName>
        <fullName evidence="3">Phenylalanine ammonia-lyase</fullName>
    </recommendedName>
</protein>
<accession>A0A2H0BX55</accession>
<dbReference type="InterPro" id="IPR008948">
    <property type="entry name" value="L-Aspartase-like"/>
</dbReference>
<dbReference type="Pfam" id="PF00221">
    <property type="entry name" value="Lyase_aromatic"/>
    <property type="match status" value="1"/>
</dbReference>
<dbReference type="CDD" id="cd00332">
    <property type="entry name" value="PAL-HAL"/>
    <property type="match status" value="1"/>
</dbReference>